<protein>
    <submittedName>
        <fullName evidence="2">Mitochondrial protein</fullName>
    </submittedName>
</protein>
<dbReference type="PANTHER" id="PTHR35046:SF9">
    <property type="entry name" value="RNA-DIRECTED DNA POLYMERASE"/>
    <property type="match status" value="1"/>
</dbReference>
<dbReference type="Proteomes" id="UP000257109">
    <property type="component" value="Unassembled WGS sequence"/>
</dbReference>
<keyword evidence="3" id="KW-1185">Reference proteome</keyword>
<sequence>MDEDKVQAIREWPTPKNANELRSFHGLVSFYRRFMKNFSFIVAPLNELVKKDVMFKWDDVHEKAFNLLKDKLTNALVLCLPNFDNTFEIECDPFGVGIEAELYALFLKSQGKLQERHVKWLEFIEMFPYVIKYKKGEEFDLRMNPFEEGGNDRTQPTKPKIICVTLEVP</sequence>
<dbReference type="EMBL" id="QJKJ01007822">
    <property type="protein sequence ID" value="RDX81813.1"/>
    <property type="molecule type" value="Genomic_DNA"/>
</dbReference>
<dbReference type="InterPro" id="IPR043128">
    <property type="entry name" value="Rev_trsase/Diguanyl_cyclase"/>
</dbReference>
<evidence type="ECO:0000313" key="3">
    <source>
        <dbReference type="Proteomes" id="UP000257109"/>
    </source>
</evidence>
<evidence type="ECO:0000259" key="1">
    <source>
        <dbReference type="Pfam" id="PF17919"/>
    </source>
</evidence>
<dbReference type="InterPro" id="IPR041577">
    <property type="entry name" value="RT_RNaseH_2"/>
</dbReference>
<accession>A0A371FUS2</accession>
<comment type="caution">
    <text evidence="2">The sequence shown here is derived from an EMBL/GenBank/DDBJ whole genome shotgun (WGS) entry which is preliminary data.</text>
</comment>
<dbReference type="PANTHER" id="PTHR35046">
    <property type="entry name" value="ZINC KNUCKLE (CCHC-TYPE) FAMILY PROTEIN"/>
    <property type="match status" value="1"/>
</dbReference>
<name>A0A371FUS2_MUCPR</name>
<dbReference type="OrthoDB" id="415724at2759"/>
<dbReference type="AlphaFoldDB" id="A0A371FUS2"/>
<proteinExistence type="predicted"/>
<gene>
    <name evidence="2" type="ORF">CR513_37467</name>
</gene>
<dbReference type="SUPFAM" id="SSF56672">
    <property type="entry name" value="DNA/RNA polymerases"/>
    <property type="match status" value="1"/>
</dbReference>
<reference evidence="2" key="1">
    <citation type="submission" date="2018-05" db="EMBL/GenBank/DDBJ databases">
        <title>Draft genome of Mucuna pruriens seed.</title>
        <authorList>
            <person name="Nnadi N.E."/>
            <person name="Vos R."/>
            <person name="Hasami M.H."/>
            <person name="Devisetty U.K."/>
            <person name="Aguiy J.C."/>
        </authorList>
    </citation>
    <scope>NUCLEOTIDE SEQUENCE [LARGE SCALE GENOMIC DNA]</scope>
    <source>
        <strain evidence="2">JCA_2017</strain>
    </source>
</reference>
<evidence type="ECO:0000313" key="2">
    <source>
        <dbReference type="EMBL" id="RDX81813.1"/>
    </source>
</evidence>
<organism evidence="2 3">
    <name type="scientific">Mucuna pruriens</name>
    <name type="common">Velvet bean</name>
    <name type="synonym">Dolichos pruriens</name>
    <dbReference type="NCBI Taxonomy" id="157652"/>
    <lineage>
        <taxon>Eukaryota</taxon>
        <taxon>Viridiplantae</taxon>
        <taxon>Streptophyta</taxon>
        <taxon>Embryophyta</taxon>
        <taxon>Tracheophyta</taxon>
        <taxon>Spermatophyta</taxon>
        <taxon>Magnoliopsida</taxon>
        <taxon>eudicotyledons</taxon>
        <taxon>Gunneridae</taxon>
        <taxon>Pentapetalae</taxon>
        <taxon>rosids</taxon>
        <taxon>fabids</taxon>
        <taxon>Fabales</taxon>
        <taxon>Fabaceae</taxon>
        <taxon>Papilionoideae</taxon>
        <taxon>50 kb inversion clade</taxon>
        <taxon>NPAAA clade</taxon>
        <taxon>indigoferoid/millettioid clade</taxon>
        <taxon>Phaseoleae</taxon>
        <taxon>Mucuna</taxon>
    </lineage>
</organism>
<feature type="non-terminal residue" evidence="2">
    <location>
        <position position="1"/>
    </location>
</feature>
<dbReference type="FunFam" id="3.30.70.270:FF:000026">
    <property type="entry name" value="Transposon Ty3-G Gag-Pol polyprotein"/>
    <property type="match status" value="1"/>
</dbReference>
<dbReference type="Gene3D" id="3.30.70.270">
    <property type="match status" value="1"/>
</dbReference>
<dbReference type="InterPro" id="IPR043502">
    <property type="entry name" value="DNA/RNA_pol_sf"/>
</dbReference>
<feature type="domain" description="Reverse transcriptase/retrotransposon-derived protein RNase H-like" evidence="1">
    <location>
        <begin position="57"/>
        <end position="103"/>
    </location>
</feature>
<dbReference type="Pfam" id="PF17919">
    <property type="entry name" value="RT_RNaseH_2"/>
    <property type="match status" value="1"/>
</dbReference>